<feature type="transmembrane region" description="Helical" evidence="2">
    <location>
        <begin position="450"/>
        <end position="468"/>
    </location>
</feature>
<dbReference type="Proteomes" id="UP000231912">
    <property type="component" value="Unassembled WGS sequence"/>
</dbReference>
<sequence>MVLLAVIGVLFLIFYLVFPFILNSRITELSERVRELERKLEEQGQDSKAVSKSPSPQGPVQKIPEKPILVKEELPKPSKDAPKSSKKEPVPKVSSPAPVPQPTPVIQRSPVWEKWERQIADNWTGILGTVILTMGVGFLGIYAALKMSAFFRFLLVLGIGAALFSASILLVRKDFWKQIGYWVRSGSGAVILFACVGSIAIPGMKWIENDWLGLSIILFGISINLSLAWFASLQRFASLHIVLSLIALGILPLSSLIFGLAVAITVFSLILSYKAKWEYHLLVSVLSFLIFNLLYKGHFSQSDLEVGMGQSRWIGVFSTVTIGITALLVHYRKIYGSEKLEGLPFITHLVSWGSTALGLALYATGSKWNPPILLLSSIAVYFIARAARKKGIRWLYLTDTLVSLGIAFTGILLLGRWEFDSYSISILSSILFLIFFIISVEEKETVLKNCGAAFLHLFWFAYLILLFFRKVQGDNLGEVSRTIETLGMVAMAFAAQIYDSLRHKNERQACDDIYGLTGELRVSPAGIFIGLFSSALCFQTIEWKYSEIFLPLYGIALLYIRQNKNWNGLGIGILPFVLSIHLCIIGRIQNLEAWEVLGRDFPLLGFCFFSSLFSKFKTDSGKTAFYSWPGSALYSLHLLVLAYWVTNSFSPFLPGIIWLILSLFYLELVTLTREKREEWALNWKQFLIPSQGVFYLFSLGFVGLFLGAHFLVHLQSESSFGFFKIRFLIQIFAVACFLYWATGKTVPSEENSLWRKILPLFWELIVIFITIIIALEVPNNWLAVSWILWAFLLDAIGLKYQNIISRFRFYSLLFFWYSCIYVAFVSSSTISPSVLWKDQEWLGGLVSIVLQTAYLFRAYFLPPHQGGESEGFPLSVVKLAKKMENHFNTAIFYPLFAAVAFFLFWSFDSSLLTLLWMIEIFFVFLIGLALKESHFRYVSLGAMVICLGRLIFWDLAQSSTITRALVFLGVGGILILMNTIYGKYRSKEKENV</sequence>
<feature type="transmembrane region" description="Helical" evidence="2">
    <location>
        <begin position="123"/>
        <end position="143"/>
    </location>
</feature>
<feature type="transmembrane region" description="Helical" evidence="2">
    <location>
        <begin position="692"/>
        <end position="711"/>
    </location>
</feature>
<dbReference type="PANTHER" id="PTHR38434">
    <property type="entry name" value="BLL2549 PROTEIN"/>
    <property type="match status" value="1"/>
</dbReference>
<protein>
    <recommendedName>
        <fullName evidence="5">DUF2339 domain-containing protein</fullName>
    </recommendedName>
</protein>
<feature type="region of interest" description="Disordered" evidence="1">
    <location>
        <begin position="40"/>
        <end position="105"/>
    </location>
</feature>
<feature type="transmembrane region" description="Helical" evidence="2">
    <location>
        <begin position="277"/>
        <end position="294"/>
    </location>
</feature>
<keyword evidence="2" id="KW-0812">Transmembrane</keyword>
<feature type="transmembrane region" description="Helical" evidence="2">
    <location>
        <begin position="237"/>
        <end position="270"/>
    </location>
</feature>
<feature type="transmembrane region" description="Helical" evidence="2">
    <location>
        <begin position="961"/>
        <end position="981"/>
    </location>
</feature>
<feature type="transmembrane region" description="Helical" evidence="2">
    <location>
        <begin position="812"/>
        <end position="835"/>
    </location>
</feature>
<feature type="compositionally biased region" description="Polar residues" evidence="1">
    <location>
        <begin position="46"/>
        <end position="55"/>
    </location>
</feature>
<dbReference type="RefSeq" id="WP_100757554.1">
    <property type="nucleotide sequence ID" value="NZ_NPDT01000001.1"/>
</dbReference>
<reference evidence="3 4" key="1">
    <citation type="submission" date="2017-07" db="EMBL/GenBank/DDBJ databases">
        <title>Leptospira spp. isolated from tropical soils.</title>
        <authorList>
            <person name="Thibeaux R."/>
            <person name="Iraola G."/>
            <person name="Ferres I."/>
            <person name="Bierque E."/>
            <person name="Girault D."/>
            <person name="Soupe-Gilbert M.-E."/>
            <person name="Picardeau M."/>
            <person name="Goarant C."/>
        </authorList>
    </citation>
    <scope>NUCLEOTIDE SEQUENCE [LARGE SCALE GENOMIC DNA]</scope>
    <source>
        <strain evidence="3 4">FH2-C-A2</strain>
    </source>
</reference>
<feature type="transmembrane region" description="Helical" evidence="2">
    <location>
        <begin position="887"/>
        <end position="905"/>
    </location>
</feature>
<feature type="transmembrane region" description="Helical" evidence="2">
    <location>
        <begin position="937"/>
        <end position="955"/>
    </location>
</feature>
<dbReference type="PANTHER" id="PTHR38434:SF1">
    <property type="entry name" value="BLL2549 PROTEIN"/>
    <property type="match status" value="1"/>
</dbReference>
<dbReference type="InterPro" id="IPR019286">
    <property type="entry name" value="DUF2339_TM"/>
</dbReference>
<feature type="transmembrane region" description="Helical" evidence="2">
    <location>
        <begin position="753"/>
        <end position="775"/>
    </location>
</feature>
<organism evidence="3 4">
    <name type="scientific">Leptospira wolffii</name>
    <dbReference type="NCBI Taxonomy" id="409998"/>
    <lineage>
        <taxon>Bacteria</taxon>
        <taxon>Pseudomonadati</taxon>
        <taxon>Spirochaetota</taxon>
        <taxon>Spirochaetia</taxon>
        <taxon>Leptospirales</taxon>
        <taxon>Leptospiraceae</taxon>
        <taxon>Leptospira</taxon>
    </lineage>
</organism>
<feature type="transmembrane region" description="Helical" evidence="2">
    <location>
        <begin position="368"/>
        <end position="387"/>
    </location>
</feature>
<evidence type="ECO:0000313" key="3">
    <source>
        <dbReference type="EMBL" id="PJZ66986.1"/>
    </source>
</evidence>
<gene>
    <name evidence="3" type="ORF">CH371_02555</name>
</gene>
<keyword evidence="2" id="KW-1133">Transmembrane helix</keyword>
<feature type="transmembrane region" description="Helical" evidence="2">
    <location>
        <begin position="314"/>
        <end position="331"/>
    </location>
</feature>
<feature type="transmembrane region" description="Helical" evidence="2">
    <location>
        <begin position="394"/>
        <end position="415"/>
    </location>
</feature>
<feature type="transmembrane region" description="Helical" evidence="2">
    <location>
        <begin position="652"/>
        <end position="671"/>
    </location>
</feature>
<feature type="transmembrane region" description="Helical" evidence="2">
    <location>
        <begin position="211"/>
        <end position="231"/>
    </location>
</feature>
<comment type="caution">
    <text evidence="3">The sequence shown here is derived from an EMBL/GenBank/DDBJ whole genome shotgun (WGS) entry which is preliminary data.</text>
</comment>
<feature type="transmembrane region" description="Helical" evidence="2">
    <location>
        <begin position="343"/>
        <end position="362"/>
    </location>
</feature>
<feature type="transmembrane region" description="Helical" evidence="2">
    <location>
        <begin position="723"/>
        <end position="741"/>
    </location>
</feature>
<feature type="transmembrane region" description="Helical" evidence="2">
    <location>
        <begin position="569"/>
        <end position="590"/>
    </location>
</feature>
<feature type="transmembrane region" description="Helical" evidence="2">
    <location>
        <begin position="625"/>
        <end position="646"/>
    </location>
</feature>
<feature type="transmembrane region" description="Helical" evidence="2">
    <location>
        <begin position="421"/>
        <end position="438"/>
    </location>
</feature>
<feature type="transmembrane region" description="Helical" evidence="2">
    <location>
        <begin position="911"/>
        <end position="930"/>
    </location>
</feature>
<feature type="transmembrane region" description="Helical" evidence="2">
    <location>
        <begin position="781"/>
        <end position="800"/>
    </location>
</feature>
<evidence type="ECO:0008006" key="5">
    <source>
        <dbReference type="Google" id="ProtNLM"/>
    </source>
</evidence>
<keyword evidence="2" id="KW-0472">Membrane</keyword>
<evidence type="ECO:0000256" key="2">
    <source>
        <dbReference type="SAM" id="Phobius"/>
    </source>
</evidence>
<feature type="transmembrane region" description="Helical" evidence="2">
    <location>
        <begin position="150"/>
        <end position="170"/>
    </location>
</feature>
<name>A0A2M9ZF13_9LEPT</name>
<proteinExistence type="predicted"/>
<accession>A0A2M9ZF13</accession>
<dbReference type="EMBL" id="NPDT01000001">
    <property type="protein sequence ID" value="PJZ66986.1"/>
    <property type="molecule type" value="Genomic_DNA"/>
</dbReference>
<dbReference type="AlphaFoldDB" id="A0A2M9ZF13"/>
<feature type="transmembrane region" description="Helical" evidence="2">
    <location>
        <begin position="182"/>
        <end position="204"/>
    </location>
</feature>
<feature type="compositionally biased region" description="Basic and acidic residues" evidence="1">
    <location>
        <begin position="63"/>
        <end position="90"/>
    </location>
</feature>
<evidence type="ECO:0000256" key="1">
    <source>
        <dbReference type="SAM" id="MobiDB-lite"/>
    </source>
</evidence>
<evidence type="ECO:0000313" key="4">
    <source>
        <dbReference type="Proteomes" id="UP000231912"/>
    </source>
</evidence>